<dbReference type="Gene3D" id="3.30.710.10">
    <property type="entry name" value="Potassium Channel Kv1.1, Chain A"/>
    <property type="match status" value="1"/>
</dbReference>
<dbReference type="InterPro" id="IPR000210">
    <property type="entry name" value="BTB/POZ_dom"/>
</dbReference>
<protein>
    <recommendedName>
        <fullName evidence="1">BTB domain-containing protein</fullName>
    </recommendedName>
</protein>
<dbReference type="EMBL" id="QKWP01000274">
    <property type="protein sequence ID" value="RIB23211.1"/>
    <property type="molecule type" value="Genomic_DNA"/>
</dbReference>
<dbReference type="GO" id="GO:0005737">
    <property type="term" value="C:cytoplasm"/>
    <property type="evidence" value="ECO:0007669"/>
    <property type="project" value="TreeGrafter"/>
</dbReference>
<dbReference type="Pfam" id="PF00651">
    <property type="entry name" value="BTB"/>
    <property type="match status" value="1"/>
</dbReference>
<gene>
    <name evidence="2" type="ORF">C2G38_2032975</name>
</gene>
<evidence type="ECO:0000259" key="1">
    <source>
        <dbReference type="Pfam" id="PF00651"/>
    </source>
</evidence>
<feature type="domain" description="BTB" evidence="1">
    <location>
        <begin position="10"/>
        <end position="76"/>
    </location>
</feature>
<dbReference type="SUPFAM" id="SSF54695">
    <property type="entry name" value="POZ domain"/>
    <property type="match status" value="1"/>
</dbReference>
<sequence>MISYNAKANNDEKNIKTVNLNHVSIQQFEIIIKYIYGGIVSLENLDNLFIFDLMLIAYEFLLEELAMHLETFLIETKSSWLRLRFSHVFQKSFQNEDLQELQKWCTNNIVKNLDKNFDSEDFTSIQENALIALIKRADLQLEEVKIWKRVRMGNCLKS</sequence>
<comment type="caution">
    <text evidence="2">The sequence shown here is derived from an EMBL/GenBank/DDBJ whole genome shotgun (WGS) entry which is preliminary data.</text>
</comment>
<accession>A0A397VN33</accession>
<dbReference type="AlphaFoldDB" id="A0A397VN33"/>
<dbReference type="InterPro" id="IPR052407">
    <property type="entry name" value="BTB_POZ_domain_cont_9"/>
</dbReference>
<organism evidence="2 3">
    <name type="scientific">Gigaspora rosea</name>
    <dbReference type="NCBI Taxonomy" id="44941"/>
    <lineage>
        <taxon>Eukaryota</taxon>
        <taxon>Fungi</taxon>
        <taxon>Fungi incertae sedis</taxon>
        <taxon>Mucoromycota</taxon>
        <taxon>Glomeromycotina</taxon>
        <taxon>Glomeromycetes</taxon>
        <taxon>Diversisporales</taxon>
        <taxon>Gigasporaceae</taxon>
        <taxon>Gigaspora</taxon>
    </lineage>
</organism>
<name>A0A397VN33_9GLOM</name>
<evidence type="ECO:0000313" key="3">
    <source>
        <dbReference type="Proteomes" id="UP000266673"/>
    </source>
</evidence>
<dbReference type="InterPro" id="IPR011333">
    <property type="entry name" value="SKP1/BTB/POZ_sf"/>
</dbReference>
<evidence type="ECO:0000313" key="2">
    <source>
        <dbReference type="EMBL" id="RIB23211.1"/>
    </source>
</evidence>
<keyword evidence="3" id="KW-1185">Reference proteome</keyword>
<dbReference type="Proteomes" id="UP000266673">
    <property type="component" value="Unassembled WGS sequence"/>
</dbReference>
<dbReference type="PANTHER" id="PTHR46306">
    <property type="entry name" value="BTB/POZ DOMAIN-CONTAINING PROTEIN 9"/>
    <property type="match status" value="1"/>
</dbReference>
<proteinExistence type="predicted"/>
<reference evidence="2 3" key="1">
    <citation type="submission" date="2018-06" db="EMBL/GenBank/DDBJ databases">
        <title>Comparative genomics reveals the genomic features of Rhizophagus irregularis, R. cerebriforme, R. diaphanum and Gigaspora rosea, and their symbiotic lifestyle signature.</title>
        <authorList>
            <person name="Morin E."/>
            <person name="San Clemente H."/>
            <person name="Chen E.C.H."/>
            <person name="De La Providencia I."/>
            <person name="Hainaut M."/>
            <person name="Kuo A."/>
            <person name="Kohler A."/>
            <person name="Murat C."/>
            <person name="Tang N."/>
            <person name="Roy S."/>
            <person name="Loubradou J."/>
            <person name="Henrissat B."/>
            <person name="Grigoriev I.V."/>
            <person name="Corradi N."/>
            <person name="Roux C."/>
            <person name="Martin F.M."/>
        </authorList>
    </citation>
    <scope>NUCLEOTIDE SEQUENCE [LARGE SCALE GENOMIC DNA]</scope>
    <source>
        <strain evidence="2 3">DAOM 194757</strain>
    </source>
</reference>
<dbReference type="PANTHER" id="PTHR46306:SF1">
    <property type="entry name" value="BTB_POZ DOMAIN-CONTAINING PROTEIN 9"/>
    <property type="match status" value="1"/>
</dbReference>